<name>A0A8E2J4T1_9APHY</name>
<organism evidence="1 2">
    <name type="scientific">Obba rivulosa</name>
    <dbReference type="NCBI Taxonomy" id="1052685"/>
    <lineage>
        <taxon>Eukaryota</taxon>
        <taxon>Fungi</taxon>
        <taxon>Dikarya</taxon>
        <taxon>Basidiomycota</taxon>
        <taxon>Agaricomycotina</taxon>
        <taxon>Agaricomycetes</taxon>
        <taxon>Polyporales</taxon>
        <taxon>Gelatoporiaceae</taxon>
        <taxon>Obba</taxon>
    </lineage>
</organism>
<proteinExistence type="predicted"/>
<keyword evidence="2" id="KW-1185">Reference proteome</keyword>
<dbReference type="AlphaFoldDB" id="A0A8E2J4T1"/>
<dbReference type="EMBL" id="KV722356">
    <property type="protein sequence ID" value="OCH93337.1"/>
    <property type="molecule type" value="Genomic_DNA"/>
</dbReference>
<accession>A0A8E2J4T1</accession>
<protein>
    <submittedName>
        <fullName evidence="1">Uncharacterized protein</fullName>
    </submittedName>
</protein>
<reference evidence="1 2" key="1">
    <citation type="submission" date="2016-07" db="EMBL/GenBank/DDBJ databases">
        <title>Draft genome of the white-rot fungus Obba rivulosa 3A-2.</title>
        <authorList>
            <consortium name="DOE Joint Genome Institute"/>
            <person name="Miettinen O."/>
            <person name="Riley R."/>
            <person name="Acob R."/>
            <person name="Barry K."/>
            <person name="Cullen D."/>
            <person name="De Vries R."/>
            <person name="Hainaut M."/>
            <person name="Hatakka A."/>
            <person name="Henrissat B."/>
            <person name="Hilden K."/>
            <person name="Kuo R."/>
            <person name="Labutti K."/>
            <person name="Lipzen A."/>
            <person name="Makela M.R."/>
            <person name="Sandor L."/>
            <person name="Spatafora J.W."/>
            <person name="Grigoriev I.V."/>
            <person name="Hibbett D.S."/>
        </authorList>
    </citation>
    <scope>NUCLEOTIDE SEQUENCE [LARGE SCALE GENOMIC DNA]</scope>
    <source>
        <strain evidence="1 2">3A-2</strain>
    </source>
</reference>
<gene>
    <name evidence="1" type="ORF">OBBRIDRAFT_327589</name>
</gene>
<evidence type="ECO:0000313" key="1">
    <source>
        <dbReference type="EMBL" id="OCH93337.1"/>
    </source>
</evidence>
<evidence type="ECO:0000313" key="2">
    <source>
        <dbReference type="Proteomes" id="UP000250043"/>
    </source>
</evidence>
<sequence length="262" mass="29577">MLKYKYCAICIYLLISRKEQAYIETSSLDIYFTSKCSGYLSRSFFAILPVSTSPTFSFIMVLGNSDDVMSSPMLAGQVVDTHGYTAELLDNNQDGETASETHRFPKEVVLSYLRAFYEYFIKRLSKDPQELKGVVDPIPAAALLCVDLAPPHICPFGGWACAKNSGHRSRQDFLHHLQLHFTRSHRPSQGRRTDTKAKFLCLFCGAAISREDALRRHVDENCRWLPRAGVNDRVIHEALLLLVLSAEPDLDSCLDQIPREAE</sequence>
<dbReference type="Proteomes" id="UP000250043">
    <property type="component" value="Unassembled WGS sequence"/>
</dbReference>
<dbReference type="OrthoDB" id="10504777at2759"/>